<evidence type="ECO:0000256" key="2">
    <source>
        <dbReference type="ARBA" id="ARBA00004664"/>
    </source>
</evidence>
<name>A0A8J6NJ47_9CHLR</name>
<evidence type="ECO:0000256" key="8">
    <source>
        <dbReference type="ARBA" id="ARBA00023141"/>
    </source>
</evidence>
<keyword evidence="6 10" id="KW-0028">Amino-acid biosynthesis</keyword>
<keyword evidence="7 10" id="KW-0822">Tryptophan biosynthesis</keyword>
<dbReference type="GO" id="GO:0004640">
    <property type="term" value="F:phosphoribosylanthranilate isomerase activity"/>
    <property type="evidence" value="ECO:0007669"/>
    <property type="project" value="UniProtKB-UniRule"/>
</dbReference>
<evidence type="ECO:0000256" key="5">
    <source>
        <dbReference type="ARBA" id="ARBA00022272"/>
    </source>
</evidence>
<protein>
    <recommendedName>
        <fullName evidence="5 10">N-(5'-phosphoribosyl)anthranilate isomerase</fullName>
        <shortName evidence="10">PRAI</shortName>
        <ecNumber evidence="4 10">5.3.1.24</ecNumber>
    </recommendedName>
</protein>
<organism evidence="12 13">
    <name type="scientific">Candidatus Desulfolinea nitratireducens</name>
    <dbReference type="NCBI Taxonomy" id="2841698"/>
    <lineage>
        <taxon>Bacteria</taxon>
        <taxon>Bacillati</taxon>
        <taxon>Chloroflexota</taxon>
        <taxon>Anaerolineae</taxon>
        <taxon>Anaerolineales</taxon>
        <taxon>Anaerolineales incertae sedis</taxon>
        <taxon>Candidatus Desulfolinea</taxon>
    </lineage>
</organism>
<accession>A0A8J6NJ47</accession>
<dbReference type="EC" id="5.3.1.24" evidence="4 10"/>
<comment type="catalytic activity">
    <reaction evidence="1 10">
        <text>N-(5-phospho-beta-D-ribosyl)anthranilate = 1-(2-carboxyphenylamino)-1-deoxy-D-ribulose 5-phosphate</text>
        <dbReference type="Rhea" id="RHEA:21540"/>
        <dbReference type="ChEBI" id="CHEBI:18277"/>
        <dbReference type="ChEBI" id="CHEBI:58613"/>
        <dbReference type="EC" id="5.3.1.24"/>
    </reaction>
</comment>
<evidence type="ECO:0000256" key="1">
    <source>
        <dbReference type="ARBA" id="ARBA00001164"/>
    </source>
</evidence>
<keyword evidence="9 10" id="KW-0413">Isomerase</keyword>
<dbReference type="GO" id="GO:0000162">
    <property type="term" value="P:L-tryptophan biosynthetic process"/>
    <property type="evidence" value="ECO:0007669"/>
    <property type="project" value="UniProtKB-UniRule"/>
</dbReference>
<dbReference type="InterPro" id="IPR044643">
    <property type="entry name" value="TrpF_fam"/>
</dbReference>
<dbReference type="SUPFAM" id="SSF51366">
    <property type="entry name" value="Ribulose-phoshate binding barrel"/>
    <property type="match status" value="1"/>
</dbReference>
<dbReference type="Pfam" id="PF00697">
    <property type="entry name" value="PRAI"/>
    <property type="match status" value="1"/>
</dbReference>
<dbReference type="EMBL" id="JACNJN010000108">
    <property type="protein sequence ID" value="MBC8335405.1"/>
    <property type="molecule type" value="Genomic_DNA"/>
</dbReference>
<dbReference type="InterPro" id="IPR013785">
    <property type="entry name" value="Aldolase_TIM"/>
</dbReference>
<dbReference type="AlphaFoldDB" id="A0A8J6NJ47"/>
<comment type="similarity">
    <text evidence="3 10">Belongs to the TrpF family.</text>
</comment>
<evidence type="ECO:0000256" key="10">
    <source>
        <dbReference type="HAMAP-Rule" id="MF_00135"/>
    </source>
</evidence>
<feature type="domain" description="N-(5'phosphoribosyl) anthranilate isomerase (PRAI)" evidence="11">
    <location>
        <begin position="3"/>
        <end position="204"/>
    </location>
</feature>
<evidence type="ECO:0000313" key="12">
    <source>
        <dbReference type="EMBL" id="MBC8335405.1"/>
    </source>
</evidence>
<dbReference type="Proteomes" id="UP000614469">
    <property type="component" value="Unassembled WGS sequence"/>
</dbReference>
<comment type="pathway">
    <text evidence="2 10">Amino-acid biosynthesis; L-tryptophan biosynthesis; L-tryptophan from chorismate: step 3/5.</text>
</comment>
<proteinExistence type="inferred from homology"/>
<gene>
    <name evidence="10" type="primary">trpF</name>
    <name evidence="12" type="ORF">H8E29_09085</name>
</gene>
<evidence type="ECO:0000256" key="4">
    <source>
        <dbReference type="ARBA" id="ARBA00012572"/>
    </source>
</evidence>
<evidence type="ECO:0000313" key="13">
    <source>
        <dbReference type="Proteomes" id="UP000614469"/>
    </source>
</evidence>
<sequence length="218" mass="23090">MIVKICGIKKIEDAITAIDAGAELLGFNFYPQSSRYITPKDCAQIIAALKDGGKEAIHVGVFVNETSDNVSSIIEQCNLDLVQLCGKESKEEMSTLGQLAFKAVGPKSIPEGDALMRRFARQNAPTILVDAYKKGAYGGTGEIGDWAIARHLARQAPILLAGGLNPENVSEAVAAVNPWGVDVASGVESSPGVKDASKIFAFIKAAKSGKEKEVTDVR</sequence>
<dbReference type="UniPathway" id="UPA00035">
    <property type="reaction ID" value="UER00042"/>
</dbReference>
<dbReference type="PANTHER" id="PTHR42894">
    <property type="entry name" value="N-(5'-PHOSPHORIBOSYL)ANTHRANILATE ISOMERASE"/>
    <property type="match status" value="1"/>
</dbReference>
<dbReference type="PANTHER" id="PTHR42894:SF1">
    <property type="entry name" value="N-(5'-PHOSPHORIBOSYL)ANTHRANILATE ISOMERASE"/>
    <property type="match status" value="1"/>
</dbReference>
<dbReference type="HAMAP" id="MF_00135">
    <property type="entry name" value="PRAI"/>
    <property type="match status" value="1"/>
</dbReference>
<evidence type="ECO:0000256" key="7">
    <source>
        <dbReference type="ARBA" id="ARBA00022822"/>
    </source>
</evidence>
<dbReference type="InterPro" id="IPR011060">
    <property type="entry name" value="RibuloseP-bd_barrel"/>
</dbReference>
<evidence type="ECO:0000256" key="9">
    <source>
        <dbReference type="ARBA" id="ARBA00023235"/>
    </source>
</evidence>
<dbReference type="InterPro" id="IPR001240">
    <property type="entry name" value="PRAI_dom"/>
</dbReference>
<reference evidence="12 13" key="1">
    <citation type="submission" date="2020-08" db="EMBL/GenBank/DDBJ databases">
        <title>Bridging the membrane lipid divide: bacteria of the FCB group superphylum have the potential to synthesize archaeal ether lipids.</title>
        <authorList>
            <person name="Villanueva L."/>
            <person name="Von Meijenfeldt F.A.B."/>
            <person name="Westbye A.B."/>
            <person name="Yadav S."/>
            <person name="Hopmans E.C."/>
            <person name="Dutilh B.E."/>
            <person name="Sinninghe Damste J.S."/>
        </authorList>
    </citation>
    <scope>NUCLEOTIDE SEQUENCE [LARGE SCALE GENOMIC DNA]</scope>
    <source>
        <strain evidence="12">NIOZ-UU36</strain>
    </source>
</reference>
<dbReference type="FunFam" id="3.20.20.70:FF:000075">
    <property type="entry name" value="Tryptophan biosynthesis protein TRP1"/>
    <property type="match status" value="1"/>
</dbReference>
<comment type="caution">
    <text evidence="12">The sequence shown here is derived from an EMBL/GenBank/DDBJ whole genome shotgun (WGS) entry which is preliminary data.</text>
</comment>
<dbReference type="CDD" id="cd00405">
    <property type="entry name" value="PRAI"/>
    <property type="match status" value="1"/>
</dbReference>
<evidence type="ECO:0000256" key="6">
    <source>
        <dbReference type="ARBA" id="ARBA00022605"/>
    </source>
</evidence>
<keyword evidence="8 10" id="KW-0057">Aromatic amino acid biosynthesis</keyword>
<evidence type="ECO:0000259" key="11">
    <source>
        <dbReference type="Pfam" id="PF00697"/>
    </source>
</evidence>
<dbReference type="Gene3D" id="3.20.20.70">
    <property type="entry name" value="Aldolase class I"/>
    <property type="match status" value="1"/>
</dbReference>
<evidence type="ECO:0000256" key="3">
    <source>
        <dbReference type="ARBA" id="ARBA00007571"/>
    </source>
</evidence>